<organism evidence="1 2">
    <name type="scientific">Smallanthus sonchifolius</name>
    <dbReference type="NCBI Taxonomy" id="185202"/>
    <lineage>
        <taxon>Eukaryota</taxon>
        <taxon>Viridiplantae</taxon>
        <taxon>Streptophyta</taxon>
        <taxon>Embryophyta</taxon>
        <taxon>Tracheophyta</taxon>
        <taxon>Spermatophyta</taxon>
        <taxon>Magnoliopsida</taxon>
        <taxon>eudicotyledons</taxon>
        <taxon>Gunneridae</taxon>
        <taxon>Pentapetalae</taxon>
        <taxon>asterids</taxon>
        <taxon>campanulids</taxon>
        <taxon>Asterales</taxon>
        <taxon>Asteraceae</taxon>
        <taxon>Asteroideae</taxon>
        <taxon>Heliantheae alliance</taxon>
        <taxon>Millerieae</taxon>
        <taxon>Smallanthus</taxon>
    </lineage>
</organism>
<comment type="caution">
    <text evidence="1">The sequence shown here is derived from an EMBL/GenBank/DDBJ whole genome shotgun (WGS) entry which is preliminary data.</text>
</comment>
<dbReference type="EMBL" id="CM042020">
    <property type="protein sequence ID" value="KAI3821328.1"/>
    <property type="molecule type" value="Genomic_DNA"/>
</dbReference>
<evidence type="ECO:0000313" key="1">
    <source>
        <dbReference type="EMBL" id="KAI3821328.1"/>
    </source>
</evidence>
<evidence type="ECO:0000313" key="2">
    <source>
        <dbReference type="Proteomes" id="UP001056120"/>
    </source>
</evidence>
<dbReference type="Proteomes" id="UP001056120">
    <property type="component" value="Linkage Group LG03"/>
</dbReference>
<reference evidence="2" key="1">
    <citation type="journal article" date="2022" name="Mol. Ecol. Resour.">
        <title>The genomes of chicory, endive, great burdock and yacon provide insights into Asteraceae palaeo-polyploidization history and plant inulin production.</title>
        <authorList>
            <person name="Fan W."/>
            <person name="Wang S."/>
            <person name="Wang H."/>
            <person name="Wang A."/>
            <person name="Jiang F."/>
            <person name="Liu H."/>
            <person name="Zhao H."/>
            <person name="Xu D."/>
            <person name="Zhang Y."/>
        </authorList>
    </citation>
    <scope>NUCLEOTIDE SEQUENCE [LARGE SCALE GENOMIC DNA]</scope>
    <source>
        <strain evidence="2">cv. Yunnan</strain>
    </source>
</reference>
<keyword evidence="2" id="KW-1185">Reference proteome</keyword>
<proteinExistence type="predicted"/>
<reference evidence="1 2" key="2">
    <citation type="journal article" date="2022" name="Mol. Ecol. Resour.">
        <title>The genomes of chicory, endive, great burdock and yacon provide insights into Asteraceae paleo-polyploidization history and plant inulin production.</title>
        <authorList>
            <person name="Fan W."/>
            <person name="Wang S."/>
            <person name="Wang H."/>
            <person name="Wang A."/>
            <person name="Jiang F."/>
            <person name="Liu H."/>
            <person name="Zhao H."/>
            <person name="Xu D."/>
            <person name="Zhang Y."/>
        </authorList>
    </citation>
    <scope>NUCLEOTIDE SEQUENCE [LARGE SCALE GENOMIC DNA]</scope>
    <source>
        <strain evidence="2">cv. Yunnan</strain>
        <tissue evidence="1">Leaves</tissue>
    </source>
</reference>
<protein>
    <submittedName>
        <fullName evidence="1">Uncharacterized protein</fullName>
    </submittedName>
</protein>
<accession>A0ACB9JNS8</accession>
<gene>
    <name evidence="1" type="ORF">L1987_08893</name>
</gene>
<sequence length="352" mass="40431">MENAPSFLRKKKGNLILTDASRRLWTTNTKSNARLQLQLLDSGNLVLTHVLNQSHIWQSISFPTDTILPNQPFTKDTTLTSSRSVTNFSSGFYKLYFDNDNLISLLYNNDEITTVYWPSPWLRSWEAGRSTYNNSRFAMLDSQGNFWSSDSFTFQTSDYGKTLQRRLTLDVDGNIRVYTLNKRRWIVSWQVLQTTCAIRGICGPNSLCTYNPESGRTCACMHGYKAKNHSDSALGCEATFDLTKHYENYDFIKLPFVEFYGFDSRFTTRSTLKECQKACLDDSNCKAIQFNFDQGGYFVCYVKTLLYNGFYNGTPLTTYLKLPKTYVSSYTQRVAIESKLECSTSVIELKDL</sequence>
<name>A0ACB9JNS8_9ASTR</name>